<reference evidence="3" key="2">
    <citation type="submission" date="2020-11" db="EMBL/GenBank/DDBJ databases">
        <authorList>
            <person name="McCartney M.A."/>
            <person name="Auch B."/>
            <person name="Kono T."/>
            <person name="Mallez S."/>
            <person name="Becker A."/>
            <person name="Gohl D.M."/>
            <person name="Silverstein K.A.T."/>
            <person name="Koren S."/>
            <person name="Bechman K.B."/>
            <person name="Herman A."/>
            <person name="Abrahante J.E."/>
            <person name="Garbe J."/>
        </authorList>
    </citation>
    <scope>NUCLEOTIDE SEQUENCE</scope>
    <source>
        <strain evidence="3">Duluth1</strain>
        <tissue evidence="3">Whole animal</tissue>
    </source>
</reference>
<evidence type="ECO:0000313" key="3">
    <source>
        <dbReference type="EMBL" id="KAH3782506.1"/>
    </source>
</evidence>
<gene>
    <name evidence="3" type="ORF">DPMN_160423</name>
</gene>
<dbReference type="SUPFAM" id="SSF52540">
    <property type="entry name" value="P-loop containing nucleoside triphosphate hydrolases"/>
    <property type="match status" value="1"/>
</dbReference>
<keyword evidence="4" id="KW-1185">Reference proteome</keyword>
<dbReference type="PANTHER" id="PTHR46406:SF1">
    <property type="entry name" value="NITRIC OXIDE-ASSOCIATED PROTEIN 1"/>
    <property type="match status" value="1"/>
</dbReference>
<proteinExistence type="predicted"/>
<dbReference type="GO" id="GO:0005525">
    <property type="term" value="F:GTP binding"/>
    <property type="evidence" value="ECO:0007669"/>
    <property type="project" value="InterPro"/>
</dbReference>
<dbReference type="Pfam" id="PF01926">
    <property type="entry name" value="MMR_HSR1"/>
    <property type="match status" value="1"/>
</dbReference>
<evidence type="ECO:0000313" key="4">
    <source>
        <dbReference type="Proteomes" id="UP000828390"/>
    </source>
</evidence>
<sequence>MHIQRSLVFKNSLQNTFGPCNIHTVWALNKKHDSQPILPDANNLSKVRKRKQPLAIQYLRDLNESSVTEILNDREVSKGEQVDEIREQIEVLKQMKEQMKSEVKDYKHQLKQTNVEDVHENEQDDMYVQKSYMLGTPNEKSELSEVPCGGCGAMLHCLDPAIPGFVPQEVYKTNKLDEIKCRRCMYITWNENQNVVQEVDMNVYKSIFHRIKKNNSLVLMVVDVNDLANSFIPDFLKLIGNRTPLVVVGNKVDLIPKDSKGYLDRILSRMAEECYQANLVAKDNIKHVCLVSAKTGYGIEELVNKLFNFWKNEGNVYLVGVTNSGKSTLFNKLLDSDFCKYTCRDIVQRATVSRLPGTTMNVLGFPNMRARNFYLALRTERLIANREREQALFKKQKDKLKRYGRSDNAVLKGHVGKTEFRSEEEVEKWREKHASTGNSFATYSLDSLTPEADTDINEETEVKPESLLLPRRTILPDEFPDSCWTYDTPGLVNPDLVVNYLTQDELKLVLKQKVIHPRTFVMRPGTTMFITGLARIDYLEGVPNTLFTAHIGMMLPVHVMDTEKADEFYMQTIGTETLGVPLGDADRLQRLSSLCGQQFTVETHDSNTASADLQLSSL</sequence>
<organism evidence="3 4">
    <name type="scientific">Dreissena polymorpha</name>
    <name type="common">Zebra mussel</name>
    <name type="synonym">Mytilus polymorpha</name>
    <dbReference type="NCBI Taxonomy" id="45954"/>
    <lineage>
        <taxon>Eukaryota</taxon>
        <taxon>Metazoa</taxon>
        <taxon>Spiralia</taxon>
        <taxon>Lophotrochozoa</taxon>
        <taxon>Mollusca</taxon>
        <taxon>Bivalvia</taxon>
        <taxon>Autobranchia</taxon>
        <taxon>Heteroconchia</taxon>
        <taxon>Euheterodonta</taxon>
        <taxon>Imparidentia</taxon>
        <taxon>Neoheterodontei</taxon>
        <taxon>Myida</taxon>
        <taxon>Dreissenoidea</taxon>
        <taxon>Dreissenidae</taxon>
        <taxon>Dreissena</taxon>
    </lineage>
</organism>
<feature type="domain" description="G" evidence="2">
    <location>
        <begin position="316"/>
        <end position="362"/>
    </location>
</feature>
<dbReference type="CDD" id="cd01855">
    <property type="entry name" value="YqeH"/>
    <property type="match status" value="1"/>
</dbReference>
<evidence type="ECO:0000256" key="1">
    <source>
        <dbReference type="SAM" id="Coils"/>
    </source>
</evidence>
<feature type="non-terminal residue" evidence="3">
    <location>
        <position position="1"/>
    </location>
</feature>
<keyword evidence="1" id="KW-0175">Coiled coil</keyword>
<dbReference type="AlphaFoldDB" id="A0A9D4EMT3"/>
<name>A0A9D4EMT3_DREPO</name>
<evidence type="ECO:0000259" key="2">
    <source>
        <dbReference type="Pfam" id="PF01926"/>
    </source>
</evidence>
<dbReference type="PANTHER" id="PTHR46406">
    <property type="entry name" value="NITRIC OXIDE-ASSOCIATED PROTEIN 1"/>
    <property type="match status" value="1"/>
</dbReference>
<dbReference type="InterPro" id="IPR006073">
    <property type="entry name" value="GTP-bd"/>
</dbReference>
<dbReference type="InterPro" id="IPR027417">
    <property type="entry name" value="P-loop_NTPase"/>
</dbReference>
<accession>A0A9D4EMT3</accession>
<dbReference type="EMBL" id="JAIWYP010000008">
    <property type="protein sequence ID" value="KAH3782506.1"/>
    <property type="molecule type" value="Genomic_DNA"/>
</dbReference>
<dbReference type="Gene3D" id="3.40.50.300">
    <property type="entry name" value="P-loop containing nucleotide triphosphate hydrolases"/>
    <property type="match status" value="1"/>
</dbReference>
<comment type="caution">
    <text evidence="3">The sequence shown here is derived from an EMBL/GenBank/DDBJ whole genome shotgun (WGS) entry which is preliminary data.</text>
</comment>
<protein>
    <recommendedName>
        <fullName evidence="2">G domain-containing protein</fullName>
    </recommendedName>
</protein>
<reference evidence="3" key="1">
    <citation type="journal article" date="2019" name="bioRxiv">
        <title>The Genome of the Zebra Mussel, Dreissena polymorpha: A Resource for Invasive Species Research.</title>
        <authorList>
            <person name="McCartney M.A."/>
            <person name="Auch B."/>
            <person name="Kono T."/>
            <person name="Mallez S."/>
            <person name="Zhang Y."/>
            <person name="Obille A."/>
            <person name="Becker A."/>
            <person name="Abrahante J.E."/>
            <person name="Garbe J."/>
            <person name="Badalamenti J.P."/>
            <person name="Herman A."/>
            <person name="Mangelson H."/>
            <person name="Liachko I."/>
            <person name="Sullivan S."/>
            <person name="Sone E.D."/>
            <person name="Koren S."/>
            <person name="Silverstein K.A.T."/>
            <person name="Beckman K.B."/>
            <person name="Gohl D.M."/>
        </authorList>
    </citation>
    <scope>NUCLEOTIDE SEQUENCE</scope>
    <source>
        <strain evidence="3">Duluth1</strain>
        <tissue evidence="3">Whole animal</tissue>
    </source>
</reference>
<dbReference type="InterPro" id="IPR052807">
    <property type="entry name" value="Mito_transl_resp_regulator"/>
</dbReference>
<feature type="coiled-coil region" evidence="1">
    <location>
        <begin position="82"/>
        <end position="116"/>
    </location>
</feature>
<dbReference type="Proteomes" id="UP000828390">
    <property type="component" value="Unassembled WGS sequence"/>
</dbReference>